<comment type="caution">
    <text evidence="1">The sequence shown here is derived from an EMBL/GenBank/DDBJ whole genome shotgun (WGS) entry which is preliminary data.</text>
</comment>
<dbReference type="Proteomes" id="UP000024043">
    <property type="component" value="Unassembled WGS sequence"/>
</dbReference>
<evidence type="ECO:0000313" key="1">
    <source>
        <dbReference type="EMBL" id="EZJ90434.1"/>
    </source>
</evidence>
<gene>
    <name evidence="1" type="ORF">AC00_0235</name>
</gene>
<dbReference type="EMBL" id="JJLU01000010">
    <property type="protein sequence ID" value="EZJ90434.1"/>
    <property type="molecule type" value="Genomic_DNA"/>
</dbReference>
<protein>
    <submittedName>
        <fullName evidence="1">Uncharacterized protein</fullName>
    </submittedName>
</protein>
<reference evidence="1 2" key="1">
    <citation type="submission" date="2014-03" db="EMBL/GenBank/DDBJ databases">
        <title>Genetic Variability of E. coli after antibiotic treatment.</title>
        <authorList>
            <person name="Silbergeld E."/>
            <person name="Coles C."/>
            <person name="Seidman J.C."/>
            <person name="You Y."/>
            <person name="George J."/>
            <person name="Nadendla S."/>
            <person name="Huot H."/>
            <person name="Daugherty S.C."/>
            <person name="Nagaraj S."/>
            <person name="Ott S."/>
            <person name="Klega K."/>
            <person name="Rasko D."/>
        </authorList>
    </citation>
    <scope>NUCLEOTIDE SEQUENCE [LARGE SCALE GENOMIC DNA]</scope>
    <source>
        <strain evidence="1 2">1-250-04_S3_C1</strain>
    </source>
</reference>
<accession>A0AAN4NXD5</accession>
<organism evidence="1 2">
    <name type="scientific">Escherichia coli 1-250-04_S3_C1</name>
    <dbReference type="NCBI Taxonomy" id="1444135"/>
    <lineage>
        <taxon>Bacteria</taxon>
        <taxon>Pseudomonadati</taxon>
        <taxon>Pseudomonadota</taxon>
        <taxon>Gammaproteobacteria</taxon>
        <taxon>Enterobacterales</taxon>
        <taxon>Enterobacteriaceae</taxon>
        <taxon>Escherichia</taxon>
    </lineage>
</organism>
<dbReference type="AlphaFoldDB" id="A0AAN4NXD5"/>
<name>A0AAN4NXD5_ECOLX</name>
<sequence>MATILTPDYDLLSIPFSSATDFTDLADHCDRFAETLIECHDPALKMALYG</sequence>
<evidence type="ECO:0000313" key="2">
    <source>
        <dbReference type="Proteomes" id="UP000024043"/>
    </source>
</evidence>
<proteinExistence type="predicted"/>